<dbReference type="AlphaFoldDB" id="A0A370TCQ4"/>
<name>A0A370TCQ4_9HELO</name>
<keyword evidence="2" id="KW-1185">Reference proteome</keyword>
<dbReference type="RefSeq" id="XP_031865965.1">
    <property type="nucleotide sequence ID" value="XM_032018058.1"/>
</dbReference>
<protein>
    <submittedName>
        <fullName evidence="1">Uncharacterized protein</fullName>
    </submittedName>
</protein>
<comment type="caution">
    <text evidence="1">The sequence shown here is derived from an EMBL/GenBank/DDBJ whole genome shotgun (WGS) entry which is preliminary data.</text>
</comment>
<proteinExistence type="predicted"/>
<gene>
    <name evidence="1" type="ORF">BP5553_09435</name>
</gene>
<evidence type="ECO:0000313" key="2">
    <source>
        <dbReference type="Proteomes" id="UP000254866"/>
    </source>
</evidence>
<dbReference type="Proteomes" id="UP000254866">
    <property type="component" value="Unassembled WGS sequence"/>
</dbReference>
<organism evidence="1 2">
    <name type="scientific">Venustampulla echinocandica</name>
    <dbReference type="NCBI Taxonomy" id="2656787"/>
    <lineage>
        <taxon>Eukaryota</taxon>
        <taxon>Fungi</taxon>
        <taxon>Dikarya</taxon>
        <taxon>Ascomycota</taxon>
        <taxon>Pezizomycotina</taxon>
        <taxon>Leotiomycetes</taxon>
        <taxon>Helotiales</taxon>
        <taxon>Pleuroascaceae</taxon>
        <taxon>Venustampulla</taxon>
    </lineage>
</organism>
<evidence type="ECO:0000313" key="1">
    <source>
        <dbReference type="EMBL" id="RDL32033.1"/>
    </source>
</evidence>
<dbReference type="EMBL" id="NPIC01000011">
    <property type="protein sequence ID" value="RDL32033.1"/>
    <property type="molecule type" value="Genomic_DNA"/>
</dbReference>
<sequence length="120" mass="13125">MGPEAPVHILVIEADNSNPLHFTLHIKATVPIGETLPALPSGAKFKIECADEDSEGLTELESKLIDTPEGHVMEADFLLDINFLDANTPWGYGFAHGYRFDVKLSIEANTIAAMRQLHAI</sequence>
<accession>A0A370TCQ4</accession>
<dbReference type="GeneID" id="43602284"/>
<reference evidence="1 2" key="1">
    <citation type="journal article" date="2018" name="IMA Fungus">
        <title>IMA Genome-F 9: Draft genome sequence of Annulohypoxylon stygium, Aspergillus mulundensis, Berkeleyomyces basicola (syn. Thielaviopsis basicola), Ceratocystis smalleyi, two Cercospora beticola strains, Coleophoma cylindrospora, Fusarium fracticaudum, Phialophora cf. hyalina, and Morchella septimelata.</title>
        <authorList>
            <person name="Wingfield B.D."/>
            <person name="Bills G.F."/>
            <person name="Dong Y."/>
            <person name="Huang W."/>
            <person name="Nel W.J."/>
            <person name="Swalarsk-Parry B.S."/>
            <person name="Vaghefi N."/>
            <person name="Wilken P.M."/>
            <person name="An Z."/>
            <person name="de Beer Z.W."/>
            <person name="De Vos L."/>
            <person name="Chen L."/>
            <person name="Duong T.A."/>
            <person name="Gao Y."/>
            <person name="Hammerbacher A."/>
            <person name="Kikkert J.R."/>
            <person name="Li Y."/>
            <person name="Li H."/>
            <person name="Li K."/>
            <person name="Li Q."/>
            <person name="Liu X."/>
            <person name="Ma X."/>
            <person name="Naidoo K."/>
            <person name="Pethybridge S.J."/>
            <person name="Sun J."/>
            <person name="Steenkamp E.T."/>
            <person name="van der Nest M.A."/>
            <person name="van Wyk S."/>
            <person name="Wingfield M.J."/>
            <person name="Xiong C."/>
            <person name="Yue Q."/>
            <person name="Zhang X."/>
        </authorList>
    </citation>
    <scope>NUCLEOTIDE SEQUENCE [LARGE SCALE GENOMIC DNA]</scope>
    <source>
        <strain evidence="1 2">BP 5553</strain>
    </source>
</reference>